<dbReference type="InterPro" id="IPR036388">
    <property type="entry name" value="WH-like_DNA-bd_sf"/>
</dbReference>
<dbReference type="Gene3D" id="1.10.10.10">
    <property type="entry name" value="Winged helix-like DNA-binding domain superfamily/Winged helix DNA-binding domain"/>
    <property type="match status" value="1"/>
</dbReference>
<name>A0A317DVQ4_9PROT</name>
<dbReference type="InterPro" id="IPR003488">
    <property type="entry name" value="DprA"/>
</dbReference>
<dbReference type="Gene3D" id="3.40.50.450">
    <property type="match status" value="1"/>
</dbReference>
<accession>A0A317DVQ4</accession>
<dbReference type="Pfam" id="PF02481">
    <property type="entry name" value="DNA_processg_A"/>
    <property type="match status" value="1"/>
</dbReference>
<dbReference type="InterPro" id="IPR041614">
    <property type="entry name" value="DprA_WH"/>
</dbReference>
<dbReference type="Pfam" id="PF17782">
    <property type="entry name" value="WHD_DprA"/>
    <property type="match status" value="1"/>
</dbReference>
<organism evidence="4 5">
    <name type="scientific">Zavarzinia aquatilis</name>
    <dbReference type="NCBI Taxonomy" id="2211142"/>
    <lineage>
        <taxon>Bacteria</taxon>
        <taxon>Pseudomonadati</taxon>
        <taxon>Pseudomonadota</taxon>
        <taxon>Alphaproteobacteria</taxon>
        <taxon>Rhodospirillales</taxon>
        <taxon>Zavarziniaceae</taxon>
        <taxon>Zavarzinia</taxon>
    </lineage>
</organism>
<dbReference type="AlphaFoldDB" id="A0A317DVQ4"/>
<evidence type="ECO:0000259" key="2">
    <source>
        <dbReference type="Pfam" id="PF02481"/>
    </source>
</evidence>
<comment type="caution">
    <text evidence="4">The sequence shown here is derived from an EMBL/GenBank/DDBJ whole genome shotgun (WGS) entry which is preliminary data.</text>
</comment>
<keyword evidence="5" id="KW-1185">Reference proteome</keyword>
<gene>
    <name evidence="4" type="primary">dprA</name>
    <name evidence="4" type="ORF">DKG74_18680</name>
</gene>
<dbReference type="SUPFAM" id="SSF102405">
    <property type="entry name" value="MCP/YpsA-like"/>
    <property type="match status" value="1"/>
</dbReference>
<dbReference type="Pfam" id="PF21102">
    <property type="entry name" value="DprA_N"/>
    <property type="match status" value="1"/>
</dbReference>
<proteinExistence type="inferred from homology"/>
<dbReference type="OrthoDB" id="9785707at2"/>
<dbReference type="PANTHER" id="PTHR43022">
    <property type="entry name" value="PROTEIN SMF"/>
    <property type="match status" value="1"/>
</dbReference>
<protein>
    <submittedName>
        <fullName evidence="4">DNA-protecting protein DprA</fullName>
    </submittedName>
</protein>
<dbReference type="EMBL" id="QGLE01000014">
    <property type="protein sequence ID" value="PWR18454.1"/>
    <property type="molecule type" value="Genomic_DNA"/>
</dbReference>
<feature type="domain" description="DprA winged helix" evidence="3">
    <location>
        <begin position="314"/>
        <end position="374"/>
    </location>
</feature>
<evidence type="ECO:0000259" key="3">
    <source>
        <dbReference type="Pfam" id="PF17782"/>
    </source>
</evidence>
<comment type="similarity">
    <text evidence="1">Belongs to the DprA/Smf family.</text>
</comment>
<evidence type="ECO:0000313" key="4">
    <source>
        <dbReference type="EMBL" id="PWR18454.1"/>
    </source>
</evidence>
<sequence>MPGYSGGAPVNQTTISRSDLIDRLRLIRTETVGPVAFEHLLSLYGTAAAALDALPGLARKGGGRVLRVPAKAEAEREIAATEKAGARFLARGEADYPRLLAAIEAAPPLITVKGHVHLARPPAVAMVGARNASAAGQRLAREMAGDIGRAGMIVVSGLARGIDGVAHVAALDTGTIAVVAGGIDIVYPPEHAELQARIGEAGLIVAEMPVGTQPQARHFPRRNRLISGLALGVVVVEAALKSGSLITARFALEAGREVMAVPGSPLDPRARGANDLIRQGARLVESGAEVVDVLRPMAEAPLAEPARDGFAAGPPKPPDEPEIARHRNRIIELLSPVPIAVDELLRQAELTPPVVFTILLELELAGRLMRHAGGRVSLI</sequence>
<evidence type="ECO:0000313" key="5">
    <source>
        <dbReference type="Proteomes" id="UP000245461"/>
    </source>
</evidence>
<feature type="domain" description="Smf/DprA SLOG" evidence="2">
    <location>
        <begin position="88"/>
        <end position="293"/>
    </location>
</feature>
<dbReference type="InterPro" id="IPR057666">
    <property type="entry name" value="DrpA_SLOG"/>
</dbReference>
<dbReference type="GO" id="GO:0009294">
    <property type="term" value="P:DNA-mediated transformation"/>
    <property type="evidence" value="ECO:0007669"/>
    <property type="project" value="InterPro"/>
</dbReference>
<reference evidence="4 5" key="1">
    <citation type="submission" date="2018-05" db="EMBL/GenBank/DDBJ databases">
        <title>Zavarzinia sp. HR-AS.</title>
        <authorList>
            <person name="Lee Y."/>
            <person name="Jeon C.O."/>
        </authorList>
    </citation>
    <scope>NUCLEOTIDE SEQUENCE [LARGE SCALE GENOMIC DNA]</scope>
    <source>
        <strain evidence="4 5">HR-AS</strain>
    </source>
</reference>
<dbReference type="Proteomes" id="UP000245461">
    <property type="component" value="Unassembled WGS sequence"/>
</dbReference>
<dbReference type="PANTHER" id="PTHR43022:SF1">
    <property type="entry name" value="PROTEIN SMF"/>
    <property type="match status" value="1"/>
</dbReference>
<dbReference type="NCBIfam" id="TIGR00732">
    <property type="entry name" value="dprA"/>
    <property type="match status" value="1"/>
</dbReference>
<evidence type="ECO:0000256" key="1">
    <source>
        <dbReference type="ARBA" id="ARBA00006525"/>
    </source>
</evidence>